<keyword evidence="2" id="KW-1185">Reference proteome</keyword>
<evidence type="ECO:0000313" key="2">
    <source>
        <dbReference type="Proteomes" id="UP000004277"/>
    </source>
</evidence>
<accession>A0ACD3SQ17</accession>
<comment type="caution">
    <text evidence="1">The sequence shown here is derived from an EMBL/GenBank/DDBJ whole genome shotgun (WGS) entry which is preliminary data.</text>
</comment>
<gene>
    <name evidence="1" type="ORF">MW7_006260</name>
</gene>
<dbReference type="EMBL" id="AKCV02000015">
    <property type="protein sequence ID" value="TMS58346.1"/>
    <property type="molecule type" value="Genomic_DNA"/>
</dbReference>
<proteinExistence type="predicted"/>
<protein>
    <submittedName>
        <fullName evidence="1">ATPase</fullName>
    </submittedName>
</protein>
<reference evidence="1" key="1">
    <citation type="submission" date="2019-05" db="EMBL/GenBank/DDBJ databases">
        <title>Revised genome assembly of Burkholderiaceae (previously Ralstonia) sp. PBA.</title>
        <authorList>
            <person name="Gan H.M."/>
        </authorList>
    </citation>
    <scope>NUCLEOTIDE SEQUENCE</scope>
    <source>
        <strain evidence="1">PBA</strain>
    </source>
</reference>
<name>A0ACD3SQ17_9BURK</name>
<organism evidence="1 2">
    <name type="scientific">Imbroritus primus</name>
    <dbReference type="NCBI Taxonomy" id="3058603"/>
    <lineage>
        <taxon>Bacteria</taxon>
        <taxon>Pseudomonadati</taxon>
        <taxon>Pseudomonadota</taxon>
        <taxon>Betaproteobacteria</taxon>
        <taxon>Burkholderiales</taxon>
        <taxon>Burkholderiaceae</taxon>
        <taxon>Imbroritus</taxon>
    </lineage>
</organism>
<evidence type="ECO:0000313" key="1">
    <source>
        <dbReference type="EMBL" id="TMS58346.1"/>
    </source>
</evidence>
<dbReference type="Proteomes" id="UP000004277">
    <property type="component" value="Unassembled WGS sequence"/>
</dbReference>
<sequence length="189" mass="20712">MDHVSTFDHHHCVVISGCSGSGKSTLLEVLARRGHAVVPEAGRRVVQRELAAGGKALPWVDLGMFLQQVLALAVDDFMAHRHAPHLVFFDRSVVDALAGLEHLGIAAGMAAADCRYHATVFLSPPWPEIYVADAERRHDFAAAKAEYERLCAVYPRLGYRVVTLPQCDAGARADWLLEVLANPTLRPVR</sequence>